<name>A0A1N6PJX5_9BACI</name>
<evidence type="ECO:0000313" key="2">
    <source>
        <dbReference type="EMBL" id="OXS80395.1"/>
    </source>
</evidence>
<dbReference type="Gene3D" id="3.40.30.10">
    <property type="entry name" value="Glutaredoxin"/>
    <property type="match status" value="1"/>
</dbReference>
<accession>A0A1N6PJX5</accession>
<dbReference type="Proteomes" id="UP000186385">
    <property type="component" value="Unassembled WGS sequence"/>
</dbReference>
<dbReference type="PANTHER" id="PTHR30041">
    <property type="entry name" value="ARSENATE REDUCTASE"/>
    <property type="match status" value="1"/>
</dbReference>
<dbReference type="CDD" id="cd03032">
    <property type="entry name" value="ArsC_Spx"/>
    <property type="match status" value="1"/>
</dbReference>
<dbReference type="Pfam" id="PF03960">
    <property type="entry name" value="ArsC"/>
    <property type="match status" value="1"/>
</dbReference>
<sequence>MSTVTFFTYPSCTSCRKTKKWLSAHSVDVNERHLFRETPTKEELLTLLSMTSDGLDELLATRSSTFKALQIEVEDMPLSAVVDLLIKEPKLLRRPILTDGEALVVGYNPEKLRSLTKKKQMMKYTG</sequence>
<dbReference type="InterPro" id="IPR036249">
    <property type="entry name" value="Thioredoxin-like_sf"/>
</dbReference>
<dbReference type="RefSeq" id="WP_045850967.1">
    <property type="nucleotide sequence ID" value="NZ_FTLX01000001.1"/>
</dbReference>
<dbReference type="EMBL" id="FTLX01000001">
    <property type="protein sequence ID" value="SIQ04665.1"/>
    <property type="molecule type" value="Genomic_DNA"/>
</dbReference>
<dbReference type="NCBIfam" id="NF002459">
    <property type="entry name" value="PRK01655.1"/>
    <property type="match status" value="1"/>
</dbReference>
<dbReference type="NCBIfam" id="TIGR01617">
    <property type="entry name" value="arsC_related"/>
    <property type="match status" value="1"/>
</dbReference>
<reference evidence="3 4" key="1">
    <citation type="submission" date="2017-01" db="EMBL/GenBank/DDBJ databases">
        <authorList>
            <person name="Mah S.A."/>
            <person name="Swanson W.J."/>
            <person name="Moy G.W."/>
            <person name="Vacquier V.D."/>
        </authorList>
    </citation>
    <scope>NUCLEOTIDE SEQUENCE [LARGE SCALE GENOMIC DNA]</scope>
    <source>
        <strain evidence="3 4">NIO-1016</strain>
    </source>
</reference>
<organism evidence="3 4">
    <name type="scientific">Domibacillus enclensis</name>
    <dbReference type="NCBI Taxonomy" id="1017273"/>
    <lineage>
        <taxon>Bacteria</taxon>
        <taxon>Bacillati</taxon>
        <taxon>Bacillota</taxon>
        <taxon>Bacilli</taxon>
        <taxon>Bacillales</taxon>
        <taxon>Bacillaceae</taxon>
        <taxon>Domibacillus</taxon>
    </lineage>
</organism>
<keyword evidence="5" id="KW-1185">Reference proteome</keyword>
<evidence type="ECO:0000313" key="5">
    <source>
        <dbReference type="Proteomes" id="UP000215545"/>
    </source>
</evidence>
<dbReference type="Proteomes" id="UP000215545">
    <property type="component" value="Unassembled WGS sequence"/>
</dbReference>
<protein>
    <submittedName>
        <fullName evidence="3">Arsenate reductase/regulatory protein spx</fullName>
    </submittedName>
    <submittedName>
        <fullName evidence="2">Transcriptional regulator</fullName>
    </submittedName>
</protein>
<dbReference type="STRING" id="1017273.SAMN05443094_101550"/>
<reference evidence="2" key="3">
    <citation type="submission" date="2017-03" db="EMBL/GenBank/DDBJ databases">
        <authorList>
            <person name="Dastager S.G."/>
            <person name="Neurgaonkar P.S."/>
            <person name="Dharne M.S."/>
        </authorList>
    </citation>
    <scope>NUCLEOTIDE SEQUENCE</scope>
    <source>
        <strain evidence="2">DSM 25145</strain>
    </source>
</reference>
<evidence type="ECO:0000313" key="3">
    <source>
        <dbReference type="EMBL" id="SIQ04665.1"/>
    </source>
</evidence>
<dbReference type="InterPro" id="IPR006504">
    <property type="entry name" value="Tscrpt_reg_Spx/MgsR"/>
</dbReference>
<dbReference type="PANTHER" id="PTHR30041:SF7">
    <property type="entry name" value="GLOBAL TRANSCRIPTIONAL REGULATOR SPX"/>
    <property type="match status" value="1"/>
</dbReference>
<dbReference type="SUPFAM" id="SSF52833">
    <property type="entry name" value="Thioredoxin-like"/>
    <property type="match status" value="1"/>
</dbReference>
<dbReference type="OrthoDB" id="9794155at2"/>
<reference evidence="5" key="2">
    <citation type="submission" date="2017-03" db="EMBL/GenBank/DDBJ databases">
        <title>Bacillus sp. V-88(T) DSM27956, whole genome shotgun sequencing project.</title>
        <authorList>
            <person name="Dastager S.G."/>
            <person name="Neurgaonkar P.S."/>
            <person name="Dharne M.S."/>
        </authorList>
    </citation>
    <scope>NUCLEOTIDE SEQUENCE [LARGE SCALE GENOMIC DNA]</scope>
    <source>
        <strain evidence="5">DSM 25145</strain>
    </source>
</reference>
<evidence type="ECO:0000313" key="4">
    <source>
        <dbReference type="Proteomes" id="UP000186385"/>
    </source>
</evidence>
<dbReference type="AlphaFoldDB" id="A0A1N6PJX5"/>
<dbReference type="InterPro" id="IPR006660">
    <property type="entry name" value="Arsenate_reductase-like"/>
</dbReference>
<proteinExistence type="inferred from homology"/>
<dbReference type="PROSITE" id="PS51353">
    <property type="entry name" value="ARSC"/>
    <property type="match status" value="1"/>
</dbReference>
<comment type="similarity">
    <text evidence="1">Belongs to the ArsC family.</text>
</comment>
<evidence type="ECO:0000256" key="1">
    <source>
        <dbReference type="PROSITE-ProRule" id="PRU01282"/>
    </source>
</evidence>
<dbReference type="EMBL" id="MWSK01000001">
    <property type="protein sequence ID" value="OXS80395.1"/>
    <property type="molecule type" value="Genomic_DNA"/>
</dbReference>
<gene>
    <name evidence="2" type="ORF">B1B05_02645</name>
    <name evidence="3" type="ORF">SAMN05443094_101550</name>
</gene>